<organism evidence="1 2">
    <name type="scientific">Avena sativa</name>
    <name type="common">Oat</name>
    <dbReference type="NCBI Taxonomy" id="4498"/>
    <lineage>
        <taxon>Eukaryota</taxon>
        <taxon>Viridiplantae</taxon>
        <taxon>Streptophyta</taxon>
        <taxon>Embryophyta</taxon>
        <taxon>Tracheophyta</taxon>
        <taxon>Spermatophyta</taxon>
        <taxon>Magnoliopsida</taxon>
        <taxon>Liliopsida</taxon>
        <taxon>Poales</taxon>
        <taxon>Poaceae</taxon>
        <taxon>BOP clade</taxon>
        <taxon>Pooideae</taxon>
        <taxon>Poodae</taxon>
        <taxon>Poeae</taxon>
        <taxon>Poeae Chloroplast Group 1 (Aveneae type)</taxon>
        <taxon>Aveninae</taxon>
        <taxon>Avena</taxon>
    </lineage>
</organism>
<dbReference type="Proteomes" id="UP001732700">
    <property type="component" value="Unassembled WGS sequence"/>
</dbReference>
<accession>A0ACD6ATS5</accession>
<sequence>MTKNSFNPENLKGGIGAVIRDDRGRFIAACNDPVHYAIDANTLEAMAVRRGLALANEVGCPKIIVQSDCLQVIETLQSGCFSSMAAAALFEDIIVQASTSSKCDFSFCNREANSVVDCLARETGTLPLVWVDEPPDFITALLIDDVTII</sequence>
<evidence type="ECO:0000313" key="2">
    <source>
        <dbReference type="Proteomes" id="UP001732700"/>
    </source>
</evidence>
<protein>
    <submittedName>
        <fullName evidence="1">Uncharacterized protein</fullName>
    </submittedName>
</protein>
<name>A0ACD6ATS5_AVESA</name>
<evidence type="ECO:0000313" key="1">
    <source>
        <dbReference type="EnsemblPlants" id="AVESA.00010b.r2.UnG1441310.1.CDS"/>
    </source>
</evidence>
<dbReference type="EnsemblPlants" id="AVESA.00010b.r2.UnG1441310.1">
    <property type="protein sequence ID" value="AVESA.00010b.r2.UnG1441310.1.CDS"/>
    <property type="gene ID" value="AVESA.00010b.r2.UnG1441310"/>
</dbReference>
<proteinExistence type="predicted"/>
<reference evidence="1" key="1">
    <citation type="submission" date="2025-09" db="UniProtKB">
        <authorList>
            <consortium name="EnsemblPlants"/>
        </authorList>
    </citation>
    <scope>IDENTIFICATION</scope>
</reference>
<keyword evidence="2" id="KW-1185">Reference proteome</keyword>